<dbReference type="AlphaFoldDB" id="A0A1X9SRC6"/>
<keyword evidence="2" id="KW-1185">Reference proteome</keyword>
<dbReference type="InterPro" id="IPR008621">
    <property type="entry name" value="Cbb3-typ_cyt_oxidase_comp"/>
</dbReference>
<organism evidence="1 2">
    <name type="scientific">Campylobacter devanensis</name>
    <dbReference type="NCBI Taxonomy" id="3161138"/>
    <lineage>
        <taxon>Bacteria</taxon>
        <taxon>Pseudomonadati</taxon>
        <taxon>Campylobacterota</taxon>
        <taxon>Epsilonproteobacteria</taxon>
        <taxon>Campylobacterales</taxon>
        <taxon>Campylobacteraceae</taxon>
        <taxon>Campylobacter</taxon>
    </lineage>
</organism>
<proteinExistence type="predicted"/>
<dbReference type="Pfam" id="PF05545">
    <property type="entry name" value="FixQ"/>
    <property type="match status" value="1"/>
</dbReference>
<dbReference type="STRING" id="1660064.CIGN_0451"/>
<evidence type="ECO:0000313" key="1">
    <source>
        <dbReference type="EMBL" id="ARQ98750.1"/>
    </source>
</evidence>
<gene>
    <name evidence="1" type="primary">ccoQ</name>
    <name evidence="1" type="ORF">CIGN_0451</name>
</gene>
<dbReference type="EC" id="1.9.3.1" evidence="1"/>
<accession>A0A381D7Q4</accession>
<dbReference type="GO" id="GO:0016491">
    <property type="term" value="F:oxidoreductase activity"/>
    <property type="evidence" value="ECO:0007669"/>
    <property type="project" value="UniProtKB-KW"/>
</dbReference>
<reference evidence="1 2" key="1">
    <citation type="journal article" date="2017" name="Genome Biol. Evol.">
        <title>Comparative Genomic Analysis Identifies a Campylobacter Clade Deficient in Selenium Metabolism.</title>
        <authorList>
            <person name="Miller W.G."/>
            <person name="Yee E."/>
            <person name="Lopes B.S."/>
            <person name="Chapman M.H."/>
            <person name="Huynh S."/>
            <person name="Bono J.L."/>
            <person name="Parker C.T."/>
            <person name="Strachan N.J.C."/>
            <person name="Forbes K.J."/>
        </authorList>
    </citation>
    <scope>NUCLEOTIDE SEQUENCE [LARGE SCALE GENOMIC DNA]</scope>
    <source>
        <strain evidence="1 2">NCTC 13003</strain>
    </source>
</reference>
<protein>
    <submittedName>
        <fullName evidence="1">Cytochrome c oxidase CcoNOPQ, cbb3-type, subunit IV</fullName>
        <ecNumber evidence="1">1.9.3.1</ecNumber>
    </submittedName>
</protein>
<dbReference type="EMBL" id="CP018788">
    <property type="protein sequence ID" value="ARQ98750.1"/>
    <property type="molecule type" value="Genomic_DNA"/>
</dbReference>
<name>A0A1X9SRC6_9BACT</name>
<keyword evidence="1" id="KW-0560">Oxidoreductase</keyword>
<evidence type="ECO:0000313" key="2">
    <source>
        <dbReference type="Proteomes" id="UP000194309"/>
    </source>
</evidence>
<dbReference type="Proteomes" id="UP000194309">
    <property type="component" value="Chromosome"/>
</dbReference>
<dbReference type="OrthoDB" id="5334837at2"/>
<dbReference type="NCBIfam" id="TIGR02736">
    <property type="entry name" value="cbb3_Q_epsi"/>
    <property type="match status" value="1"/>
</dbReference>
<dbReference type="InterPro" id="IPR014107">
    <property type="entry name" value="Cyt_c_oxidase_cbb3_CcoQ"/>
</dbReference>
<dbReference type="KEGG" id="cdev:CIGN_0451"/>
<sequence length="76" mass="8979">MSVETMREIQAYGFYIMLIAMVVILYSYWFHLKKSEKTGRRDYEKYSNLALNDDLQDEILESVSTSSKDTNRSVKK</sequence>
<accession>A0A1X9SRC6</accession>